<dbReference type="PANTHER" id="PTHR43265:SF1">
    <property type="entry name" value="ESTERASE ESTD"/>
    <property type="match status" value="1"/>
</dbReference>
<dbReference type="InterPro" id="IPR053145">
    <property type="entry name" value="AB_hydrolase_Est10"/>
</dbReference>
<dbReference type="Proteomes" id="UP001165287">
    <property type="component" value="Unassembled WGS sequence"/>
</dbReference>
<keyword evidence="3" id="KW-1185">Reference proteome</keyword>
<evidence type="ECO:0000313" key="2">
    <source>
        <dbReference type="EMBL" id="MBZ5751577.1"/>
    </source>
</evidence>
<dbReference type="PANTHER" id="PTHR43265">
    <property type="entry name" value="ESTERASE ESTD"/>
    <property type="match status" value="1"/>
</dbReference>
<organism evidence="2 3">
    <name type="scientific">Metabacillus rhizolycopersici</name>
    <dbReference type="NCBI Taxonomy" id="2875709"/>
    <lineage>
        <taxon>Bacteria</taxon>
        <taxon>Bacillati</taxon>
        <taxon>Bacillota</taxon>
        <taxon>Bacilli</taxon>
        <taxon>Bacillales</taxon>
        <taxon>Bacillaceae</taxon>
        <taxon>Metabacillus</taxon>
    </lineage>
</organism>
<name>A0ABS7UU76_9BACI</name>
<comment type="caution">
    <text evidence="2">The sequence shown here is derived from an EMBL/GenBank/DDBJ whole genome shotgun (WGS) entry which is preliminary data.</text>
</comment>
<gene>
    <name evidence="2" type="ORF">K9V48_15285</name>
</gene>
<dbReference type="RefSeq" id="WP_224139905.1">
    <property type="nucleotide sequence ID" value="NZ_JAIQUM010000035.1"/>
</dbReference>
<proteinExistence type="predicted"/>
<dbReference type="EMBL" id="JAIQUM010000035">
    <property type="protein sequence ID" value="MBZ5751577.1"/>
    <property type="molecule type" value="Genomic_DNA"/>
</dbReference>
<accession>A0ABS7UU76</accession>
<dbReference type="Pfam" id="PF00326">
    <property type="entry name" value="Peptidase_S9"/>
    <property type="match status" value="1"/>
</dbReference>
<reference evidence="2" key="1">
    <citation type="submission" date="2024-05" db="EMBL/GenBank/DDBJ databases">
        <title>Metabacillus sp. nov., isolated from the rhizosphere soil of tomato plants.</title>
        <authorList>
            <person name="Ma R."/>
        </authorList>
    </citation>
    <scope>NUCLEOTIDE SEQUENCE</scope>
    <source>
        <strain evidence="2">DBTR6</strain>
    </source>
</reference>
<feature type="domain" description="Peptidase S9 prolyl oligopeptidase catalytic" evidence="1">
    <location>
        <begin position="67"/>
        <end position="258"/>
    </location>
</feature>
<dbReference type="InterPro" id="IPR001375">
    <property type="entry name" value="Peptidase_S9_cat"/>
</dbReference>
<dbReference type="Gene3D" id="3.40.50.1820">
    <property type="entry name" value="alpha/beta hydrolase"/>
    <property type="match status" value="1"/>
</dbReference>
<evidence type="ECO:0000259" key="1">
    <source>
        <dbReference type="Pfam" id="PF00326"/>
    </source>
</evidence>
<protein>
    <submittedName>
        <fullName evidence="2">Prolyl oligopeptidase family serine peptidase</fullName>
    </submittedName>
</protein>
<dbReference type="SUPFAM" id="SSF53474">
    <property type="entry name" value="alpha/beta-Hydrolases"/>
    <property type="match status" value="1"/>
</dbReference>
<dbReference type="InterPro" id="IPR029058">
    <property type="entry name" value="AB_hydrolase_fold"/>
</dbReference>
<evidence type="ECO:0000313" key="3">
    <source>
        <dbReference type="Proteomes" id="UP001165287"/>
    </source>
</evidence>
<sequence length="259" mass="29677">MNGKILSKVKYPSPNPTIQLWVVTYMSNGLKVKGLLAEPIAAGSYDGFLYLRGGIKNVGMVRVGRIVQFASEGFVVMAPFYRGNQGGEGNEDFAGDDRYDAISSIELLKQHPKVEPNRVHLFGFSRGGVMALLAGILSKDVCSIVTWGGVSDMFLTYIEREDLRRMLKRVIGGAPTKYPERYEWRTPLYELEKMHAPVLIIHGVKDKNVSIEHAYRLEKRLKELNKRVESWYFKEFTHYFSPKVNRETLHRLCLWMKNQ</sequence>